<proteinExistence type="predicted"/>
<evidence type="ECO:0000256" key="1">
    <source>
        <dbReference type="SAM" id="Phobius"/>
    </source>
</evidence>
<keyword evidence="1" id="KW-0472">Membrane</keyword>
<gene>
    <name evidence="2" type="ORF">C8P66_13045</name>
</gene>
<protein>
    <submittedName>
        <fullName evidence="2">K+-transporting ATPase KdpF subunit</fullName>
    </submittedName>
</protein>
<dbReference type="InterPro" id="IPR011726">
    <property type="entry name" value="KdpF"/>
</dbReference>
<organism evidence="2 3">
    <name type="scientific">Humitalea rosea</name>
    <dbReference type="NCBI Taxonomy" id="990373"/>
    <lineage>
        <taxon>Bacteria</taxon>
        <taxon>Pseudomonadati</taxon>
        <taxon>Pseudomonadota</taxon>
        <taxon>Alphaproteobacteria</taxon>
        <taxon>Acetobacterales</taxon>
        <taxon>Roseomonadaceae</taxon>
        <taxon>Humitalea</taxon>
    </lineage>
</organism>
<name>A0A2W7JV37_9PROT</name>
<evidence type="ECO:0000313" key="2">
    <source>
        <dbReference type="EMBL" id="PZW39310.1"/>
    </source>
</evidence>
<reference evidence="2 3" key="1">
    <citation type="submission" date="2018-06" db="EMBL/GenBank/DDBJ databases">
        <title>Genomic Encyclopedia of Archaeal and Bacterial Type Strains, Phase II (KMG-II): from individual species to whole genera.</title>
        <authorList>
            <person name="Goeker M."/>
        </authorList>
    </citation>
    <scope>NUCLEOTIDE SEQUENCE [LARGE SCALE GENOMIC DNA]</scope>
    <source>
        <strain evidence="2 3">DSM 24525</strain>
    </source>
</reference>
<comment type="caution">
    <text evidence="2">The sequence shown here is derived from an EMBL/GenBank/DDBJ whole genome shotgun (WGS) entry which is preliminary data.</text>
</comment>
<keyword evidence="1" id="KW-1133">Transmembrane helix</keyword>
<keyword evidence="1" id="KW-0812">Transmembrane</keyword>
<dbReference type="NCBIfam" id="TIGR02115">
    <property type="entry name" value="potass_kdpF"/>
    <property type="match status" value="1"/>
</dbReference>
<dbReference type="EMBL" id="QKYU01000030">
    <property type="protein sequence ID" value="PZW39310.1"/>
    <property type="molecule type" value="Genomic_DNA"/>
</dbReference>
<sequence>MALELWLGGAVALGLLGYLLWALLRPESL</sequence>
<dbReference type="Pfam" id="PF09604">
    <property type="entry name" value="Potass_KdpF"/>
    <property type="match status" value="1"/>
</dbReference>
<dbReference type="GO" id="GO:0005886">
    <property type="term" value="C:plasma membrane"/>
    <property type="evidence" value="ECO:0007669"/>
    <property type="project" value="InterPro"/>
</dbReference>
<accession>A0A2W7JV37</accession>
<feature type="transmembrane region" description="Helical" evidence="1">
    <location>
        <begin position="6"/>
        <end position="24"/>
    </location>
</feature>
<dbReference type="GO" id="GO:0008556">
    <property type="term" value="F:P-type potassium transmembrane transporter activity"/>
    <property type="evidence" value="ECO:0007669"/>
    <property type="project" value="InterPro"/>
</dbReference>
<dbReference type="Proteomes" id="UP000249688">
    <property type="component" value="Unassembled WGS sequence"/>
</dbReference>
<keyword evidence="3" id="KW-1185">Reference proteome</keyword>
<dbReference type="RefSeq" id="WP_111400135.1">
    <property type="nucleotide sequence ID" value="NZ_QKYU01000030.1"/>
</dbReference>
<evidence type="ECO:0000313" key="3">
    <source>
        <dbReference type="Proteomes" id="UP000249688"/>
    </source>
</evidence>
<dbReference type="AlphaFoldDB" id="A0A2W7JV37"/>